<dbReference type="SMART" id="SM01130">
    <property type="entry name" value="DHDPS"/>
    <property type="match status" value="1"/>
</dbReference>
<feature type="binding site" evidence="8">
    <location>
        <position position="52"/>
    </location>
    <ligand>
        <name>pyruvate</name>
        <dbReference type="ChEBI" id="CHEBI:15361"/>
    </ligand>
</feature>
<dbReference type="PANTHER" id="PTHR12128">
    <property type="entry name" value="DIHYDRODIPICOLINATE SYNTHASE"/>
    <property type="match status" value="1"/>
</dbReference>
<dbReference type="InterPro" id="IPR013785">
    <property type="entry name" value="Aldolase_TIM"/>
</dbReference>
<evidence type="ECO:0000256" key="2">
    <source>
        <dbReference type="ARBA" id="ARBA00022490"/>
    </source>
</evidence>
<evidence type="ECO:0000256" key="7">
    <source>
        <dbReference type="PIRSR" id="PIRSR001365-1"/>
    </source>
</evidence>
<dbReference type="PRINTS" id="PR00146">
    <property type="entry name" value="DHPICSNTHASE"/>
</dbReference>
<dbReference type="EMBL" id="FUWZ01000006">
    <property type="protein sequence ID" value="SKA44539.1"/>
    <property type="molecule type" value="Genomic_DNA"/>
</dbReference>
<dbReference type="SUPFAM" id="SSF51569">
    <property type="entry name" value="Aldolase"/>
    <property type="match status" value="1"/>
</dbReference>
<dbReference type="Proteomes" id="UP000190367">
    <property type="component" value="Unassembled WGS sequence"/>
</dbReference>
<feature type="active site" description="Schiff-base intermediate with substrate" evidence="7">
    <location>
        <position position="172"/>
    </location>
</feature>
<dbReference type="RefSeq" id="WP_235021672.1">
    <property type="nucleotide sequence ID" value="NZ_FUWZ01000006.1"/>
</dbReference>
<dbReference type="InterPro" id="IPR002220">
    <property type="entry name" value="DapA-like"/>
</dbReference>
<dbReference type="PIRSF" id="PIRSF001365">
    <property type="entry name" value="DHDPS"/>
    <property type="match status" value="1"/>
</dbReference>
<dbReference type="Gene3D" id="3.20.20.70">
    <property type="entry name" value="Aldolase class I"/>
    <property type="match status" value="1"/>
</dbReference>
<organism evidence="9 10">
    <name type="scientific">Chitinophaga eiseniae</name>
    <dbReference type="NCBI Taxonomy" id="634771"/>
    <lineage>
        <taxon>Bacteria</taxon>
        <taxon>Pseudomonadati</taxon>
        <taxon>Bacteroidota</taxon>
        <taxon>Chitinophagia</taxon>
        <taxon>Chitinophagales</taxon>
        <taxon>Chitinophagaceae</taxon>
        <taxon>Chitinophaga</taxon>
    </lineage>
</organism>
<feature type="active site" description="Proton donor/acceptor" evidence="7">
    <location>
        <position position="142"/>
    </location>
</feature>
<name>A0A1T4TWD7_9BACT</name>
<dbReference type="InterPro" id="IPR020624">
    <property type="entry name" value="Schiff_base-form_aldolases_CS"/>
</dbReference>
<evidence type="ECO:0000256" key="1">
    <source>
        <dbReference type="ARBA" id="ARBA00004496"/>
    </source>
</evidence>
<evidence type="ECO:0000256" key="8">
    <source>
        <dbReference type="PIRSR" id="PIRSR001365-2"/>
    </source>
</evidence>
<evidence type="ECO:0000256" key="4">
    <source>
        <dbReference type="ARBA" id="ARBA00023270"/>
    </source>
</evidence>
<keyword evidence="3 6" id="KW-0456">Lyase</keyword>
<gene>
    <name evidence="9" type="ORF">SAMN04488128_106431</name>
</gene>
<sequence length="311" mass="34083">MNDMTATRIQGLVAAPFTPMHADGSIHTERIHEIVQTLISNGIKGMFVCGSTGEGPSMTTAERMEAAATFIRAADKKLKVFVHVGHNSLQEAQQLAAHAQEHGADFISATLPTYFKIQTIPGLIDSLATIAAGAPRLPLFYYNIPALTGISLDMVAFLEQAAGKLPTLAGIKYTAPFMHDFQACMHASEGRYELLYGTDEMLLSALATGSHGFIGSTYNFAAPLYLELIQAFNDGQLQKAQQCQLRSVEMVRIIVKYGGLRAQKAMMRMIGLDCGNVRLPLQPFEENEYISMEKDLRAIGFFDWCTRVAKP</sequence>
<evidence type="ECO:0000256" key="3">
    <source>
        <dbReference type="ARBA" id="ARBA00023239"/>
    </source>
</evidence>
<dbReference type="STRING" id="634771.SAMN04488128_106431"/>
<keyword evidence="5" id="KW-0119">Carbohydrate metabolism</keyword>
<evidence type="ECO:0000313" key="9">
    <source>
        <dbReference type="EMBL" id="SKA44539.1"/>
    </source>
</evidence>
<dbReference type="PROSITE" id="PS00665">
    <property type="entry name" value="DHDPS_1"/>
    <property type="match status" value="1"/>
</dbReference>
<dbReference type="GO" id="GO:0016829">
    <property type="term" value="F:lyase activity"/>
    <property type="evidence" value="ECO:0007669"/>
    <property type="project" value="UniProtKB-KW"/>
</dbReference>
<keyword evidence="10" id="KW-1185">Reference proteome</keyword>
<dbReference type="GO" id="GO:0005737">
    <property type="term" value="C:cytoplasm"/>
    <property type="evidence" value="ECO:0007669"/>
    <property type="project" value="UniProtKB-SubCell"/>
</dbReference>
<evidence type="ECO:0000256" key="5">
    <source>
        <dbReference type="ARBA" id="ARBA00023277"/>
    </source>
</evidence>
<keyword evidence="4" id="KW-0704">Schiff base</keyword>
<comment type="similarity">
    <text evidence="6">Belongs to the DapA family.</text>
</comment>
<reference evidence="10" key="1">
    <citation type="submission" date="2017-02" db="EMBL/GenBank/DDBJ databases">
        <authorList>
            <person name="Varghese N."/>
            <person name="Submissions S."/>
        </authorList>
    </citation>
    <scope>NUCLEOTIDE SEQUENCE [LARGE SCALE GENOMIC DNA]</scope>
    <source>
        <strain evidence="10">DSM 22224</strain>
    </source>
</reference>
<proteinExistence type="inferred from homology"/>
<evidence type="ECO:0000313" key="10">
    <source>
        <dbReference type="Proteomes" id="UP000190367"/>
    </source>
</evidence>
<protein>
    <submittedName>
        <fullName evidence="9">N-acetylneuraminate lyase</fullName>
    </submittedName>
</protein>
<accession>A0A1T4TWD7</accession>
<comment type="subcellular location">
    <subcellularLocation>
        <location evidence="1">Cytoplasm</location>
    </subcellularLocation>
</comment>
<dbReference type="AlphaFoldDB" id="A0A1T4TWD7"/>
<evidence type="ECO:0000256" key="6">
    <source>
        <dbReference type="PIRNR" id="PIRNR001365"/>
    </source>
</evidence>
<dbReference type="Pfam" id="PF00701">
    <property type="entry name" value="DHDPS"/>
    <property type="match status" value="1"/>
</dbReference>
<feature type="binding site" evidence="8">
    <location>
        <position position="214"/>
    </location>
    <ligand>
        <name>pyruvate</name>
        <dbReference type="ChEBI" id="CHEBI:15361"/>
    </ligand>
</feature>
<dbReference type="PANTHER" id="PTHR12128:SF21">
    <property type="entry name" value="N-ACETYLNEURAMINATE LYASE"/>
    <property type="match status" value="1"/>
</dbReference>
<keyword evidence="2" id="KW-0963">Cytoplasm</keyword>